<dbReference type="AlphaFoldDB" id="A0A9J7AVR0"/>
<dbReference type="Gene3D" id="3.40.830.10">
    <property type="entry name" value="LigB-like"/>
    <property type="match status" value="1"/>
</dbReference>
<dbReference type="InterPro" id="IPR027485">
    <property type="entry name" value="AMMECR1_N"/>
</dbReference>
<dbReference type="NCBIfam" id="TIGR04336">
    <property type="entry name" value="AmmeMemoSam_B"/>
    <property type="match status" value="1"/>
</dbReference>
<keyword evidence="5" id="KW-1185">Reference proteome</keyword>
<dbReference type="InterPro" id="IPR002737">
    <property type="entry name" value="MEMO1_fam"/>
</dbReference>
<reference evidence="4" key="1">
    <citation type="submission" date="2022-08" db="EMBL/GenBank/DDBJ databases">
        <title>Nisaea acidiphila sp. nov., isolated from a marine algal debris and emended description of the genus Nisaea Urios et al. 2008.</title>
        <authorList>
            <person name="Kwon K."/>
        </authorList>
    </citation>
    <scope>NUCLEOTIDE SEQUENCE</scope>
    <source>
        <strain evidence="4">MEBiC11861</strain>
    </source>
</reference>
<dbReference type="KEGG" id="naci:NUH88_06815"/>
<dbReference type="SUPFAM" id="SSF143447">
    <property type="entry name" value="AMMECR1-like"/>
    <property type="match status" value="1"/>
</dbReference>
<dbReference type="InterPro" id="IPR023473">
    <property type="entry name" value="AMMECR1"/>
</dbReference>
<dbReference type="Pfam" id="PF01875">
    <property type="entry name" value="Memo"/>
    <property type="match status" value="1"/>
</dbReference>
<evidence type="ECO:0000313" key="5">
    <source>
        <dbReference type="Proteomes" id="UP001060336"/>
    </source>
</evidence>
<accession>A0A9J7AVR0</accession>
<dbReference type="PANTHER" id="PTHR11060">
    <property type="entry name" value="PROTEIN MEMO1"/>
    <property type="match status" value="1"/>
</dbReference>
<dbReference type="Proteomes" id="UP001060336">
    <property type="component" value="Chromosome"/>
</dbReference>
<dbReference type="RefSeq" id="WP_257770860.1">
    <property type="nucleotide sequence ID" value="NZ_CP102480.1"/>
</dbReference>
<dbReference type="Gene3D" id="3.30.1490.150">
    <property type="entry name" value="Hypothetical protein ph0010, domain 2"/>
    <property type="match status" value="1"/>
</dbReference>
<dbReference type="CDD" id="cd07361">
    <property type="entry name" value="MEMO_like"/>
    <property type="match status" value="1"/>
</dbReference>
<evidence type="ECO:0000256" key="2">
    <source>
        <dbReference type="HAMAP-Rule" id="MF_00055"/>
    </source>
</evidence>
<dbReference type="InterPro" id="IPR036071">
    <property type="entry name" value="AMMECR1_dom_sf"/>
</dbReference>
<protein>
    <recommendedName>
        <fullName evidence="2">MEMO1 family protein NUH88_06815</fullName>
    </recommendedName>
</protein>
<dbReference type="PANTHER" id="PTHR11060:SF0">
    <property type="entry name" value="PROTEIN MEMO1"/>
    <property type="match status" value="1"/>
</dbReference>
<comment type="similarity">
    <text evidence="1 2">Belongs to the MEMO1 family.</text>
</comment>
<dbReference type="Gene3D" id="3.30.700.20">
    <property type="entry name" value="Hypothetical protein ph0010, domain 1"/>
    <property type="match status" value="1"/>
</dbReference>
<dbReference type="NCBIfam" id="TIGR00296">
    <property type="entry name" value="TIGR00296 family protein"/>
    <property type="match status" value="1"/>
</dbReference>
<name>A0A9J7AVR0_9PROT</name>
<sequence length="464" mass="49367">MIESSGAVRAPQVAGGFYPGAADALENIVADCLGKAAATPVPEAKVVIAPHAGYVFSGPIAGTAFKPLTARRGIIKRVVIIGPAHRVGFKGLATTSADAWATPLGTVPVAWDAVQTLLAQPGFHVADRVFENEHSLEVHVPFLQQVLGNFEIVPILVGDAGAAQVAQALDAVWGGPETLISVSSDLSHFLDYDSARKLDRETMRRIELLKLEEIDGKGACGHRAIAGALSLARRHDLRITGLDTRNSGDTQGGKDRVVGYGAAAMEYAGSARLSEADREQLIEAARFSLRFGAENGRPADAQLGANLSPSLTAMRASFVTVKISGKLRGCIGSVIAHQPLLLDVIGNAYKAGFGDPRFPPLTLEELESADIDVSILSTPRGLAFSGEKDLVAKARPDVDGLILQDGNKRGIFLPSVWEGIPKAEDFIRNLKRKAGLPMDYWSDDIRVFRYTTEAFGAPYSETPA</sequence>
<dbReference type="HAMAP" id="MF_00055">
    <property type="entry name" value="MEMO1"/>
    <property type="match status" value="1"/>
</dbReference>
<gene>
    <name evidence="4" type="primary">amrB</name>
    <name evidence="4" type="ORF">NUH88_06815</name>
</gene>
<dbReference type="NCBIfam" id="TIGR04335">
    <property type="entry name" value="AmmeMemoSam_A"/>
    <property type="match status" value="1"/>
</dbReference>
<dbReference type="InterPro" id="IPR002733">
    <property type="entry name" value="AMMECR1_domain"/>
</dbReference>
<dbReference type="Pfam" id="PF01871">
    <property type="entry name" value="AMMECR1"/>
    <property type="match status" value="1"/>
</dbReference>
<evidence type="ECO:0000256" key="1">
    <source>
        <dbReference type="ARBA" id="ARBA00006315"/>
    </source>
</evidence>
<evidence type="ECO:0000313" key="4">
    <source>
        <dbReference type="EMBL" id="UUX51400.1"/>
    </source>
</evidence>
<evidence type="ECO:0000259" key="3">
    <source>
        <dbReference type="PROSITE" id="PS51112"/>
    </source>
</evidence>
<proteinExistence type="inferred from homology"/>
<organism evidence="4 5">
    <name type="scientific">Nisaea acidiphila</name>
    <dbReference type="NCBI Taxonomy" id="1862145"/>
    <lineage>
        <taxon>Bacteria</taxon>
        <taxon>Pseudomonadati</taxon>
        <taxon>Pseudomonadota</taxon>
        <taxon>Alphaproteobacteria</taxon>
        <taxon>Rhodospirillales</taxon>
        <taxon>Thalassobaculaceae</taxon>
        <taxon>Nisaea</taxon>
    </lineage>
</organism>
<dbReference type="EMBL" id="CP102480">
    <property type="protein sequence ID" value="UUX51400.1"/>
    <property type="molecule type" value="Genomic_DNA"/>
</dbReference>
<dbReference type="InterPro" id="IPR027623">
    <property type="entry name" value="AmmeMemoSam_A"/>
</dbReference>
<feature type="domain" description="AMMECR1" evidence="3">
    <location>
        <begin position="276"/>
        <end position="464"/>
    </location>
</feature>
<dbReference type="PROSITE" id="PS51112">
    <property type="entry name" value="AMMECR1"/>
    <property type="match status" value="1"/>
</dbReference>